<feature type="chain" id="PRO_5009214760" description="Inhibitor I9 domain-containing protein" evidence="2">
    <location>
        <begin position="21"/>
        <end position="152"/>
    </location>
</feature>
<dbReference type="AlphaFoldDB" id="A0A1E8PQ24"/>
<dbReference type="Proteomes" id="UP000092634">
    <property type="component" value="Unassembled WGS sequence"/>
</dbReference>
<evidence type="ECO:0000313" key="4">
    <source>
        <dbReference type="EMBL" id="OFJ47980.1"/>
    </source>
</evidence>
<protein>
    <recommendedName>
        <fullName evidence="3">Inhibitor I9 domain-containing protein</fullName>
    </recommendedName>
</protein>
<sequence length="152" mass="16273">MPSKNWIFIIIAAVAGLAGAVQTEQQKPAQQARHSYIVQLKDAPLASYTGGVAGLVPTVSEGSRLDTGSEAARRYTAYLEERQRAVLALVAGAPVQYRYTVTLNGFAAMLTPDEVARLRASPDVAQVSPTSVEHTHTSDSNGKKQAPPQDQR</sequence>
<evidence type="ECO:0000256" key="1">
    <source>
        <dbReference type="SAM" id="MobiDB-lite"/>
    </source>
</evidence>
<gene>
    <name evidence="4" type="ORF">BA896_002295</name>
</gene>
<organism evidence="4 5">
    <name type="scientific">Janthinobacterium lividum</name>
    <dbReference type="NCBI Taxonomy" id="29581"/>
    <lineage>
        <taxon>Bacteria</taxon>
        <taxon>Pseudomonadati</taxon>
        <taxon>Pseudomonadota</taxon>
        <taxon>Betaproteobacteria</taxon>
        <taxon>Burkholderiales</taxon>
        <taxon>Oxalobacteraceae</taxon>
        <taxon>Janthinobacterium</taxon>
    </lineage>
</organism>
<evidence type="ECO:0000259" key="3">
    <source>
        <dbReference type="Pfam" id="PF05922"/>
    </source>
</evidence>
<reference evidence="4 5" key="1">
    <citation type="submission" date="2016-10" db="EMBL/GenBank/DDBJ databases">
        <title>Updated version of Genome Assembly of Janthinobacterium lividum ERGS5:01.</title>
        <authorList>
            <person name="Kumar R."/>
            <person name="Acharya V."/>
            <person name="Singh D."/>
        </authorList>
    </citation>
    <scope>NUCLEOTIDE SEQUENCE [LARGE SCALE GENOMIC DNA]</scope>
    <source>
        <strain evidence="4 5">ERGS5:01</strain>
    </source>
</reference>
<comment type="caution">
    <text evidence="4">The sequence shown here is derived from an EMBL/GenBank/DDBJ whole genome shotgun (WGS) entry which is preliminary data.</text>
</comment>
<dbReference type="InterPro" id="IPR037045">
    <property type="entry name" value="S8pro/Inhibitor_I9_sf"/>
</dbReference>
<evidence type="ECO:0000256" key="2">
    <source>
        <dbReference type="SAM" id="SignalP"/>
    </source>
</evidence>
<feature type="region of interest" description="Disordered" evidence="1">
    <location>
        <begin position="121"/>
        <end position="152"/>
    </location>
</feature>
<dbReference type="InterPro" id="IPR010259">
    <property type="entry name" value="S8pro/Inhibitor_I9"/>
</dbReference>
<dbReference type="SUPFAM" id="SSF54897">
    <property type="entry name" value="Protease propeptides/inhibitors"/>
    <property type="match status" value="1"/>
</dbReference>
<evidence type="ECO:0000313" key="5">
    <source>
        <dbReference type="Proteomes" id="UP000092634"/>
    </source>
</evidence>
<proteinExistence type="predicted"/>
<dbReference type="Pfam" id="PF05922">
    <property type="entry name" value="Inhibitor_I9"/>
    <property type="match status" value="1"/>
</dbReference>
<accession>A0A1E8PQ24</accession>
<dbReference type="EMBL" id="MAQB02000001">
    <property type="protein sequence ID" value="OFJ47980.1"/>
    <property type="molecule type" value="Genomic_DNA"/>
</dbReference>
<feature type="signal peptide" evidence="2">
    <location>
        <begin position="1"/>
        <end position="20"/>
    </location>
</feature>
<dbReference type="Gene3D" id="3.30.70.80">
    <property type="entry name" value="Peptidase S8 propeptide/proteinase inhibitor I9"/>
    <property type="match status" value="1"/>
</dbReference>
<name>A0A1E8PQ24_9BURK</name>
<keyword evidence="2" id="KW-0732">Signal</keyword>
<feature type="domain" description="Inhibitor I9" evidence="3">
    <location>
        <begin position="35"/>
        <end position="133"/>
    </location>
</feature>